<evidence type="ECO:0000313" key="10">
    <source>
        <dbReference type="Proteomes" id="UP001058860"/>
    </source>
</evidence>
<dbReference type="Gene3D" id="1.20.1540.10">
    <property type="entry name" value="Rhomboid-like"/>
    <property type="match status" value="1"/>
</dbReference>
<feature type="transmembrane region" description="Helical" evidence="6">
    <location>
        <begin position="184"/>
        <end position="204"/>
    </location>
</feature>
<dbReference type="EMBL" id="CP088295">
    <property type="protein sequence ID" value="UUY05872.1"/>
    <property type="molecule type" value="Genomic_DNA"/>
</dbReference>
<accession>A0ABY5PNG8</accession>
<dbReference type="InterPro" id="IPR022764">
    <property type="entry name" value="Peptidase_S54_rhomboid_dom"/>
</dbReference>
<dbReference type="SUPFAM" id="SSF144091">
    <property type="entry name" value="Rhomboid-like"/>
    <property type="match status" value="1"/>
</dbReference>
<dbReference type="GO" id="GO:0006508">
    <property type="term" value="P:proteolysis"/>
    <property type="evidence" value="ECO:0007669"/>
    <property type="project" value="UniProtKB-KW"/>
</dbReference>
<comment type="subcellular location">
    <subcellularLocation>
        <location evidence="1">Membrane</location>
        <topology evidence="1">Multi-pass membrane protein</topology>
    </subcellularLocation>
</comment>
<dbReference type="InterPro" id="IPR026870">
    <property type="entry name" value="Zinc_ribbon_dom"/>
</dbReference>
<evidence type="ECO:0000313" key="9">
    <source>
        <dbReference type="EMBL" id="UUY05872.1"/>
    </source>
</evidence>
<feature type="transmembrane region" description="Helical" evidence="6">
    <location>
        <begin position="158"/>
        <end position="178"/>
    </location>
</feature>
<dbReference type="RefSeq" id="WP_353866313.1">
    <property type="nucleotide sequence ID" value="NZ_CP088295.1"/>
</dbReference>
<keyword evidence="4 6" id="KW-0472">Membrane</keyword>
<feature type="domain" description="Peptidase S54 rhomboid" evidence="7">
    <location>
        <begin position="119"/>
        <end position="255"/>
    </location>
</feature>
<feature type="transmembrane region" description="Helical" evidence="6">
    <location>
        <begin position="239"/>
        <end position="257"/>
    </location>
</feature>
<keyword evidence="9" id="KW-0645">Protease</keyword>
<evidence type="ECO:0000256" key="3">
    <source>
        <dbReference type="ARBA" id="ARBA00022989"/>
    </source>
</evidence>
<evidence type="ECO:0000259" key="7">
    <source>
        <dbReference type="Pfam" id="PF01694"/>
    </source>
</evidence>
<keyword evidence="3 6" id="KW-1133">Transmembrane helix</keyword>
<evidence type="ECO:0000256" key="2">
    <source>
        <dbReference type="ARBA" id="ARBA00022692"/>
    </source>
</evidence>
<feature type="domain" description="Zinc-ribbon" evidence="8">
    <location>
        <begin position="10"/>
        <end position="31"/>
    </location>
</feature>
<feature type="transmembrane region" description="Helical" evidence="6">
    <location>
        <begin position="216"/>
        <end position="233"/>
    </location>
</feature>
<dbReference type="Pfam" id="PF01694">
    <property type="entry name" value="Rhomboid"/>
    <property type="match status" value="1"/>
</dbReference>
<protein>
    <submittedName>
        <fullName evidence="9">Rhomboid family intramembrane serine protease</fullName>
        <ecNumber evidence="9">3.4.21.105</ecNumber>
    </submittedName>
</protein>
<evidence type="ECO:0000256" key="1">
    <source>
        <dbReference type="ARBA" id="ARBA00004141"/>
    </source>
</evidence>
<dbReference type="Pfam" id="PF13240">
    <property type="entry name" value="Zn_Ribbon_1"/>
    <property type="match status" value="1"/>
</dbReference>
<feature type="transmembrane region" description="Helical" evidence="6">
    <location>
        <begin position="128"/>
        <end position="151"/>
    </location>
</feature>
<keyword evidence="9" id="KW-0378">Hydrolase</keyword>
<dbReference type="Proteomes" id="UP001058860">
    <property type="component" value="Chromosome"/>
</dbReference>
<evidence type="ECO:0000259" key="8">
    <source>
        <dbReference type="Pfam" id="PF13240"/>
    </source>
</evidence>
<name>A0ABY5PNG8_9ACTN</name>
<reference evidence="10" key="1">
    <citation type="submission" date="2021-11" db="EMBL/GenBank/DDBJ databases">
        <title>Cultivation dependent microbiological survey of springs from the worlds oldest radium mine currently devoted to the extraction of radon-saturated water.</title>
        <authorList>
            <person name="Kapinusova G."/>
            <person name="Smrhova T."/>
            <person name="Strejcek M."/>
            <person name="Suman J."/>
            <person name="Jani K."/>
            <person name="Pajer P."/>
            <person name="Uhlik O."/>
        </authorList>
    </citation>
    <scope>NUCLEOTIDE SEQUENCE [LARGE SCALE GENOMIC DNA]</scope>
    <source>
        <strain evidence="10">J379</strain>
    </source>
</reference>
<feature type="region of interest" description="Disordered" evidence="5">
    <location>
        <begin position="37"/>
        <end position="72"/>
    </location>
</feature>
<keyword evidence="2 6" id="KW-0812">Transmembrane</keyword>
<sequence>MSSPDLFVVCKSCGSEVSPYVTECPYCGTRLRKRAPKIEREGGVPKPPKQPRFGGGTKKPKKPSAPRLSKLRSGEIPGIRGERTERPWATILLVFLTLGVWLSLAFIVDADLMILTLSGDPWRFVTAPFVNTGTGMQFAAVVGVGLYGWLLERRIGPVAVIAIFFLCGTGGLVAAEAIGSTGALFGSQGAALGLLTAWAVPQLMRRRRGEEDDSDLLGTAVIAVVLLLVPWGAYASVLAGAIGAVIGALVGLLLYATRKA</sequence>
<dbReference type="InterPro" id="IPR035952">
    <property type="entry name" value="Rhomboid-like_sf"/>
</dbReference>
<evidence type="ECO:0000256" key="5">
    <source>
        <dbReference type="SAM" id="MobiDB-lite"/>
    </source>
</evidence>
<evidence type="ECO:0000256" key="6">
    <source>
        <dbReference type="SAM" id="Phobius"/>
    </source>
</evidence>
<keyword evidence="10" id="KW-1185">Reference proteome</keyword>
<evidence type="ECO:0000256" key="4">
    <source>
        <dbReference type="ARBA" id="ARBA00023136"/>
    </source>
</evidence>
<gene>
    <name evidence="9" type="ORF">LRS13_10240</name>
</gene>
<dbReference type="EC" id="3.4.21.105" evidence="9"/>
<proteinExistence type="predicted"/>
<organism evidence="9 10">
    <name type="scientific">Svornostia abyssi</name>
    <dbReference type="NCBI Taxonomy" id="2898438"/>
    <lineage>
        <taxon>Bacteria</taxon>
        <taxon>Bacillati</taxon>
        <taxon>Actinomycetota</taxon>
        <taxon>Thermoleophilia</taxon>
        <taxon>Solirubrobacterales</taxon>
        <taxon>Baekduiaceae</taxon>
        <taxon>Svornostia</taxon>
    </lineage>
</organism>
<dbReference type="GO" id="GO:0008233">
    <property type="term" value="F:peptidase activity"/>
    <property type="evidence" value="ECO:0007669"/>
    <property type="project" value="UniProtKB-KW"/>
</dbReference>
<feature type="transmembrane region" description="Helical" evidence="6">
    <location>
        <begin position="88"/>
        <end position="108"/>
    </location>
</feature>